<dbReference type="AlphaFoldDB" id="A0AAV2YL55"/>
<accession>A0AAV2YL55</accession>
<dbReference type="EC" id="1.1.1.103" evidence="5"/>
<comment type="catalytic activity">
    <reaction evidence="2">
        <text>L-threonine + NAD(+) = (2S)-2-amino-3-oxobutanoate + NADH + H(+)</text>
        <dbReference type="Rhea" id="RHEA:13161"/>
        <dbReference type="ChEBI" id="CHEBI:15378"/>
        <dbReference type="ChEBI" id="CHEBI:57540"/>
        <dbReference type="ChEBI" id="CHEBI:57926"/>
        <dbReference type="ChEBI" id="CHEBI:57945"/>
        <dbReference type="ChEBI" id="CHEBI:78948"/>
        <dbReference type="EC" id="1.1.1.103"/>
    </reaction>
</comment>
<feature type="region of interest" description="Disordered" evidence="7">
    <location>
        <begin position="17"/>
        <end position="36"/>
    </location>
</feature>
<protein>
    <recommendedName>
        <fullName evidence="6">L-threonine 3-dehydrogenase, mitochondrial</fullName>
        <ecNumber evidence="5">1.1.1.103</ecNumber>
    </recommendedName>
</protein>
<name>A0AAV2YL55_9STRA</name>
<dbReference type="FunFam" id="3.40.50.720:FF:000077">
    <property type="entry name" value="L-threonine 3-dehydrogenase, mitochondrial"/>
    <property type="match status" value="1"/>
</dbReference>
<comment type="caution">
    <text evidence="9">The sequence shown here is derived from an EMBL/GenBank/DDBJ whole genome shotgun (WGS) entry which is preliminary data.</text>
</comment>
<evidence type="ECO:0000256" key="4">
    <source>
        <dbReference type="ARBA" id="ARBA00060557"/>
    </source>
</evidence>
<gene>
    <name evidence="9" type="ORF">N0F65_007247</name>
</gene>
<comment type="similarity">
    <text evidence="1">Belongs to the NAD(P)-dependent epimerase/dehydratase family.</text>
</comment>
<feature type="compositionally biased region" description="Low complexity" evidence="7">
    <location>
        <begin position="17"/>
        <end position="32"/>
    </location>
</feature>
<evidence type="ECO:0000256" key="2">
    <source>
        <dbReference type="ARBA" id="ARBA00050613"/>
    </source>
</evidence>
<dbReference type="InterPro" id="IPR001509">
    <property type="entry name" value="Epimerase_deHydtase"/>
</dbReference>
<dbReference type="PANTHER" id="PTHR42687:SF1">
    <property type="entry name" value="L-THREONINE 3-DEHYDROGENASE, MITOCHONDRIAL"/>
    <property type="match status" value="1"/>
</dbReference>
<dbReference type="PANTHER" id="PTHR42687">
    <property type="entry name" value="L-THREONINE 3-DEHYDROGENASE"/>
    <property type="match status" value="1"/>
</dbReference>
<organism evidence="9 10">
    <name type="scientific">Lagenidium giganteum</name>
    <dbReference type="NCBI Taxonomy" id="4803"/>
    <lineage>
        <taxon>Eukaryota</taxon>
        <taxon>Sar</taxon>
        <taxon>Stramenopiles</taxon>
        <taxon>Oomycota</taxon>
        <taxon>Peronosporomycetes</taxon>
        <taxon>Pythiales</taxon>
        <taxon>Pythiaceae</taxon>
    </lineage>
</organism>
<dbReference type="GO" id="GO:0008743">
    <property type="term" value="F:L-threonine 3-dehydrogenase activity"/>
    <property type="evidence" value="ECO:0007669"/>
    <property type="project" value="UniProtKB-EC"/>
</dbReference>
<evidence type="ECO:0000256" key="5">
    <source>
        <dbReference type="ARBA" id="ARBA00066604"/>
    </source>
</evidence>
<dbReference type="SUPFAM" id="SSF51735">
    <property type="entry name" value="NAD(P)-binding Rossmann-fold domains"/>
    <property type="match status" value="1"/>
</dbReference>
<evidence type="ECO:0000256" key="6">
    <source>
        <dbReference type="ARBA" id="ARBA00069940"/>
    </source>
</evidence>
<reference evidence="9" key="1">
    <citation type="submission" date="2022-11" db="EMBL/GenBank/DDBJ databases">
        <authorList>
            <person name="Morgan W.R."/>
            <person name="Tartar A."/>
        </authorList>
    </citation>
    <scope>NUCLEOTIDE SEQUENCE</scope>
    <source>
        <strain evidence="9">ARSEF 373</strain>
    </source>
</reference>
<proteinExistence type="inferred from homology"/>
<evidence type="ECO:0000256" key="7">
    <source>
        <dbReference type="SAM" id="MobiDB-lite"/>
    </source>
</evidence>
<reference evidence="9" key="2">
    <citation type="journal article" date="2023" name="Microbiol Resour">
        <title>Decontamination and Annotation of the Draft Genome Sequence of the Oomycete Lagenidium giganteum ARSEF 373.</title>
        <authorList>
            <person name="Morgan W.R."/>
            <person name="Tartar A."/>
        </authorList>
    </citation>
    <scope>NUCLEOTIDE SEQUENCE</scope>
    <source>
        <strain evidence="9">ARSEF 373</strain>
    </source>
</reference>
<evidence type="ECO:0000256" key="3">
    <source>
        <dbReference type="ARBA" id="ARBA00059023"/>
    </source>
</evidence>
<dbReference type="Proteomes" id="UP001146120">
    <property type="component" value="Unassembled WGS sequence"/>
</dbReference>
<dbReference type="CDD" id="cd05272">
    <property type="entry name" value="TDH_SDR_e"/>
    <property type="match status" value="1"/>
</dbReference>
<dbReference type="InterPro" id="IPR036291">
    <property type="entry name" value="NAD(P)-bd_dom_sf"/>
</dbReference>
<dbReference type="Gene3D" id="3.40.50.720">
    <property type="entry name" value="NAD(P)-binding Rossmann-like Domain"/>
    <property type="match status" value="1"/>
</dbReference>
<sequence length="367" mass="41001">MLLRQLAQRAPRTATAAAKRAFSASTATPPTSNSRNKCTYTGGFDVFNQESRILVTGGTGQIGMELVPYLRELFGNNSIVNSDIRAPSERSGPFVYCDVQDRDSLARIVLENGVDTIIHMASLLSALGEKNPQLALKVNSRGIENVLEIAQQNNLRVFSPSTIAVFGPTTPQDMTPDECVMRPTTIYGITKIHLELLGEYYNQRYGVDFRSIRYPGIISSEAWPGGGTTDYAVEIFYDALNKGSYKCFLKEDACLPMMYMPDCLKASIALLNAPSEQLTQRVYNITAVSFTPAQIAASIKKFMPNFEITYEPDFRQQIAETWPRSIDDSKAREDWGWQHDYDLDAMVEDMLIKLDAKLKKVNAKKNN</sequence>
<dbReference type="InterPro" id="IPR051225">
    <property type="entry name" value="NAD(P)_epim/dehydratase"/>
</dbReference>
<keyword evidence="10" id="KW-1185">Reference proteome</keyword>
<dbReference type="GO" id="GO:0006567">
    <property type="term" value="P:L-threonine catabolic process"/>
    <property type="evidence" value="ECO:0007669"/>
    <property type="project" value="TreeGrafter"/>
</dbReference>
<evidence type="ECO:0000256" key="1">
    <source>
        <dbReference type="ARBA" id="ARBA00007637"/>
    </source>
</evidence>
<evidence type="ECO:0000313" key="9">
    <source>
        <dbReference type="EMBL" id="DAZ94003.1"/>
    </source>
</evidence>
<comment type="function">
    <text evidence="3">Catalyzes the NAD(+)-dependent oxidation of L-threonine to 2-amino-3-ketobutyrate, mediating L-threonine catabolism.</text>
</comment>
<feature type="domain" description="NAD-dependent epimerase/dehydratase" evidence="8">
    <location>
        <begin position="53"/>
        <end position="285"/>
    </location>
</feature>
<dbReference type="Pfam" id="PF01370">
    <property type="entry name" value="Epimerase"/>
    <property type="match status" value="1"/>
</dbReference>
<evidence type="ECO:0000259" key="8">
    <source>
        <dbReference type="Pfam" id="PF01370"/>
    </source>
</evidence>
<evidence type="ECO:0000313" key="10">
    <source>
        <dbReference type="Proteomes" id="UP001146120"/>
    </source>
</evidence>
<dbReference type="EMBL" id="DAKRPA010000276">
    <property type="protein sequence ID" value="DAZ94003.1"/>
    <property type="molecule type" value="Genomic_DNA"/>
</dbReference>
<comment type="pathway">
    <text evidence="4">Amino-acid degradation; L-threonine degradation via oxydo-reductase pathway; glycine from L-threonine: step 1/2.</text>
</comment>